<gene>
    <name evidence="1" type="ORF">QP235_11280</name>
</gene>
<name>A0AAW6XP31_9LACO</name>
<organism evidence="1 2">
    <name type="scientific">Lactobacillus crispatus</name>
    <dbReference type="NCBI Taxonomy" id="47770"/>
    <lineage>
        <taxon>Bacteria</taxon>
        <taxon>Bacillati</taxon>
        <taxon>Bacillota</taxon>
        <taxon>Bacilli</taxon>
        <taxon>Lactobacillales</taxon>
        <taxon>Lactobacillaceae</taxon>
        <taxon>Lactobacillus</taxon>
    </lineage>
</organism>
<dbReference type="AlphaFoldDB" id="A0AAW6XP31"/>
<dbReference type="Proteomes" id="UP001230300">
    <property type="component" value="Unassembled WGS sequence"/>
</dbReference>
<reference evidence="1" key="1">
    <citation type="submission" date="2023-05" db="EMBL/GenBank/DDBJ databases">
        <title>Cataloging the Phylogenetic Diversity of Human Bladder Bacteria.</title>
        <authorList>
            <person name="Du J."/>
        </authorList>
    </citation>
    <scope>NUCLEOTIDE SEQUENCE</scope>
    <source>
        <strain evidence="1">UMB9226</strain>
    </source>
</reference>
<evidence type="ECO:0000313" key="2">
    <source>
        <dbReference type="Proteomes" id="UP001230300"/>
    </source>
</evidence>
<sequence>EYDRTIRFYEAMGFERLEVFPQLWDAWNPCLVLVKKL</sequence>
<proteinExistence type="predicted"/>
<accession>A0AAW6XP31</accession>
<feature type="non-terminal residue" evidence="1">
    <location>
        <position position="1"/>
    </location>
</feature>
<evidence type="ECO:0000313" key="1">
    <source>
        <dbReference type="EMBL" id="MDK6503728.1"/>
    </source>
</evidence>
<comment type="caution">
    <text evidence="1">The sequence shown here is derived from an EMBL/GenBank/DDBJ whole genome shotgun (WGS) entry which is preliminary data.</text>
</comment>
<dbReference type="EMBL" id="JASOGN010000234">
    <property type="protein sequence ID" value="MDK6503728.1"/>
    <property type="molecule type" value="Genomic_DNA"/>
</dbReference>
<protein>
    <submittedName>
        <fullName evidence="1">N-acetyltransferase</fullName>
    </submittedName>
</protein>